<dbReference type="EMBL" id="JAVDQS010000009">
    <property type="protein sequence ID" value="MDR6406115.1"/>
    <property type="molecule type" value="Genomic_DNA"/>
</dbReference>
<dbReference type="RefSeq" id="WP_115982353.1">
    <property type="nucleotide sequence ID" value="NZ_JAVDQS010000009.1"/>
</dbReference>
<sequence>MKSGDVKRFGVIIFESLSPDERKTGYNLYTTTLRYKQFEDSVLHLEYYDIENREIFFDILNKIVDEAIENNYFYFLHFEIHGYSGGISLKNNEDVEWKEIIPIIRKLNVHYKNELGLYLAVCKGATIMNSTDFNDRAPFGFIVANTDDLNQDEILLGFEKFYESFFYNLDAKIAVEEFNKVVKNEINELEHITSKHFIDMVCDVERPTADREKLLDTIKKQLEKKIPYFKNLTISIQKNILEIELKKISDECKSMKSHFLMYDLKEL</sequence>
<proteinExistence type="predicted"/>
<name>A0ABU1LHR3_9FLAO</name>
<gene>
    <name evidence="1" type="ORF">J2781_003063</name>
</gene>
<evidence type="ECO:0000313" key="2">
    <source>
        <dbReference type="Proteomes" id="UP001184853"/>
    </source>
</evidence>
<protein>
    <submittedName>
        <fullName evidence="1">Uncharacterized protein</fullName>
    </submittedName>
</protein>
<keyword evidence="2" id="KW-1185">Reference proteome</keyword>
<accession>A0ABU1LHR3</accession>
<reference evidence="1 2" key="1">
    <citation type="submission" date="2023-07" db="EMBL/GenBank/DDBJ databases">
        <title>Sorghum-associated microbial communities from plants grown in Nebraska, USA.</title>
        <authorList>
            <person name="Schachtman D."/>
        </authorList>
    </citation>
    <scope>NUCLEOTIDE SEQUENCE [LARGE SCALE GENOMIC DNA]</scope>
    <source>
        <strain evidence="1 2">DS1709</strain>
    </source>
</reference>
<comment type="caution">
    <text evidence="1">The sequence shown here is derived from an EMBL/GenBank/DDBJ whole genome shotgun (WGS) entry which is preliminary data.</text>
</comment>
<dbReference type="Proteomes" id="UP001184853">
    <property type="component" value="Unassembled WGS sequence"/>
</dbReference>
<evidence type="ECO:0000313" key="1">
    <source>
        <dbReference type="EMBL" id="MDR6406115.1"/>
    </source>
</evidence>
<organism evidence="1 2">
    <name type="scientific">Chryseobacterium geocarposphaerae</name>
    <dbReference type="NCBI Taxonomy" id="1416776"/>
    <lineage>
        <taxon>Bacteria</taxon>
        <taxon>Pseudomonadati</taxon>
        <taxon>Bacteroidota</taxon>
        <taxon>Flavobacteriia</taxon>
        <taxon>Flavobacteriales</taxon>
        <taxon>Weeksellaceae</taxon>
        <taxon>Chryseobacterium group</taxon>
        <taxon>Chryseobacterium</taxon>
    </lineage>
</organism>